<dbReference type="AlphaFoldDB" id="A0A8J7KHI3"/>
<evidence type="ECO:0000313" key="2">
    <source>
        <dbReference type="EMBL" id="MBF4501103.1"/>
    </source>
</evidence>
<keyword evidence="1" id="KW-1133">Transmembrane helix</keyword>
<feature type="transmembrane region" description="Helical" evidence="1">
    <location>
        <begin position="7"/>
        <end position="24"/>
    </location>
</feature>
<dbReference type="Pfam" id="PF04020">
    <property type="entry name" value="Phage_holin_4_2"/>
    <property type="match status" value="1"/>
</dbReference>
<dbReference type="RefSeq" id="WP_194562578.1">
    <property type="nucleotide sequence ID" value="NZ_JADKPV010000002.1"/>
</dbReference>
<keyword evidence="3" id="KW-1185">Reference proteome</keyword>
<reference evidence="2" key="1">
    <citation type="submission" date="2020-11" db="EMBL/GenBank/DDBJ databases">
        <title>Multidrug resistant novel bacterium Savagea serpentis sp. nov., isolated from the scats of a vine snake (Ahaetulla nasuta).</title>
        <authorList>
            <person name="Venkata Ramana V."/>
            <person name="Vikas Patil S."/>
            <person name="Yogita Lugani V."/>
        </authorList>
    </citation>
    <scope>NUCLEOTIDE SEQUENCE</scope>
    <source>
        <strain evidence="2">SN6</strain>
    </source>
</reference>
<evidence type="ECO:0000313" key="3">
    <source>
        <dbReference type="Proteomes" id="UP000622653"/>
    </source>
</evidence>
<keyword evidence="1" id="KW-0812">Transmembrane</keyword>
<organism evidence="2 3">
    <name type="scientific">Savagea serpentis</name>
    <dbReference type="NCBI Taxonomy" id="2785297"/>
    <lineage>
        <taxon>Bacteria</taxon>
        <taxon>Bacillati</taxon>
        <taxon>Bacillota</taxon>
        <taxon>Bacilli</taxon>
        <taxon>Bacillales</taxon>
        <taxon>Caryophanaceae</taxon>
        <taxon>Savagea</taxon>
    </lineage>
</organism>
<gene>
    <name evidence="2" type="ORF">IRY55_06965</name>
</gene>
<dbReference type="PANTHER" id="PTHR37309:SF1">
    <property type="entry name" value="SLR0284 PROTEIN"/>
    <property type="match status" value="1"/>
</dbReference>
<protein>
    <submittedName>
        <fullName evidence="2">Phage holin family protein</fullName>
    </submittedName>
</protein>
<comment type="caution">
    <text evidence="2">The sequence shown here is derived from an EMBL/GenBank/DDBJ whole genome shotgun (WGS) entry which is preliminary data.</text>
</comment>
<sequence>MRWLGGIFLNGLFFIVLSSILPTFHVEDLGAALVASFVLALVNILVRPFLYILTLPVTILTLGLFSFVVNALMLLLVNKITGTGFVIDGFGQALAIAILMSVFNVILNKTLLKD</sequence>
<feature type="transmembrane region" description="Helical" evidence="1">
    <location>
        <begin position="89"/>
        <end position="107"/>
    </location>
</feature>
<dbReference type="InterPro" id="IPR007165">
    <property type="entry name" value="Phage_holin_4_2"/>
</dbReference>
<dbReference type="Proteomes" id="UP000622653">
    <property type="component" value="Unassembled WGS sequence"/>
</dbReference>
<proteinExistence type="predicted"/>
<accession>A0A8J7KHI3</accession>
<feature type="transmembrane region" description="Helical" evidence="1">
    <location>
        <begin position="57"/>
        <end position="77"/>
    </location>
</feature>
<feature type="transmembrane region" description="Helical" evidence="1">
    <location>
        <begin position="30"/>
        <end position="50"/>
    </location>
</feature>
<dbReference type="EMBL" id="JADKPV010000002">
    <property type="protein sequence ID" value="MBF4501103.1"/>
    <property type="molecule type" value="Genomic_DNA"/>
</dbReference>
<dbReference type="PANTHER" id="PTHR37309">
    <property type="entry name" value="SLR0284 PROTEIN"/>
    <property type="match status" value="1"/>
</dbReference>
<name>A0A8J7KHI3_9BACL</name>
<evidence type="ECO:0000256" key="1">
    <source>
        <dbReference type="SAM" id="Phobius"/>
    </source>
</evidence>
<keyword evidence="1" id="KW-0472">Membrane</keyword>